<dbReference type="NCBIfam" id="NF009150">
    <property type="entry name" value="PRK12497.1-3"/>
    <property type="match status" value="1"/>
</dbReference>
<comment type="similarity">
    <text evidence="1 2">Belongs to the UPF0102 family.</text>
</comment>
<reference evidence="3 4" key="1">
    <citation type="journal article" date="2019" name="Int. J. Syst. Evol. Microbiol.">
        <title>The Global Catalogue of Microorganisms (GCM) 10K type strain sequencing project: providing services to taxonomists for standard genome sequencing and annotation.</title>
        <authorList>
            <consortium name="The Broad Institute Genomics Platform"/>
            <consortium name="The Broad Institute Genome Sequencing Center for Infectious Disease"/>
            <person name="Wu L."/>
            <person name="Ma J."/>
        </authorList>
    </citation>
    <scope>NUCLEOTIDE SEQUENCE [LARGE SCALE GENOMIC DNA]</scope>
    <source>
        <strain evidence="3 4">JCM 15421</strain>
    </source>
</reference>
<dbReference type="SUPFAM" id="SSF52980">
    <property type="entry name" value="Restriction endonuclease-like"/>
    <property type="match status" value="1"/>
</dbReference>
<dbReference type="PANTHER" id="PTHR34039:SF1">
    <property type="entry name" value="UPF0102 PROTEIN YRAN"/>
    <property type="match status" value="1"/>
</dbReference>
<gene>
    <name evidence="3" type="ORF">GCM10009105_18400</name>
</gene>
<dbReference type="InterPro" id="IPR011856">
    <property type="entry name" value="tRNA_endonuc-like_dom_sf"/>
</dbReference>
<evidence type="ECO:0000256" key="2">
    <source>
        <dbReference type="HAMAP-Rule" id="MF_00048"/>
    </source>
</evidence>
<name>A0ABN1II11_9GAMM</name>
<dbReference type="Proteomes" id="UP001501523">
    <property type="component" value="Unassembled WGS sequence"/>
</dbReference>
<dbReference type="EMBL" id="BAAAEU010000007">
    <property type="protein sequence ID" value="GAA0714163.1"/>
    <property type="molecule type" value="Genomic_DNA"/>
</dbReference>
<dbReference type="Pfam" id="PF02021">
    <property type="entry name" value="UPF0102"/>
    <property type="match status" value="1"/>
</dbReference>
<dbReference type="Gene3D" id="3.40.1350.10">
    <property type="match status" value="1"/>
</dbReference>
<keyword evidence="4" id="KW-1185">Reference proteome</keyword>
<proteinExistence type="inferred from homology"/>
<comment type="caution">
    <text evidence="3">The sequence shown here is derived from an EMBL/GenBank/DDBJ whole genome shotgun (WGS) entry which is preliminary data.</text>
</comment>
<evidence type="ECO:0000313" key="3">
    <source>
        <dbReference type="EMBL" id="GAA0714163.1"/>
    </source>
</evidence>
<dbReference type="HAMAP" id="MF_00048">
    <property type="entry name" value="UPF0102"/>
    <property type="match status" value="1"/>
</dbReference>
<dbReference type="NCBIfam" id="TIGR00252">
    <property type="entry name" value="YraN family protein"/>
    <property type="match status" value="1"/>
</dbReference>
<evidence type="ECO:0000313" key="4">
    <source>
        <dbReference type="Proteomes" id="UP001501523"/>
    </source>
</evidence>
<sequence>MNARAAGARYEDIALAHLERCGLALITRNFSCRHGELDLVMRDRDTIVFVEVRYRRGGRRAAAFGDGVDSISAAKRMKLVRAAEVFLSAHPRLAHHACRFDVLAIAGDAAVPSLDWRQNAFETC</sequence>
<dbReference type="InterPro" id="IPR011335">
    <property type="entry name" value="Restrct_endonuc-II-like"/>
</dbReference>
<organism evidence="3 4">
    <name type="scientific">Dokdonella soli</name>
    <dbReference type="NCBI Taxonomy" id="529810"/>
    <lineage>
        <taxon>Bacteria</taxon>
        <taxon>Pseudomonadati</taxon>
        <taxon>Pseudomonadota</taxon>
        <taxon>Gammaproteobacteria</taxon>
        <taxon>Lysobacterales</taxon>
        <taxon>Rhodanobacteraceae</taxon>
        <taxon>Dokdonella</taxon>
    </lineage>
</organism>
<dbReference type="PANTHER" id="PTHR34039">
    <property type="entry name" value="UPF0102 PROTEIN YRAN"/>
    <property type="match status" value="1"/>
</dbReference>
<dbReference type="InterPro" id="IPR003509">
    <property type="entry name" value="UPF0102_YraN-like"/>
</dbReference>
<evidence type="ECO:0000256" key="1">
    <source>
        <dbReference type="ARBA" id="ARBA00006738"/>
    </source>
</evidence>
<dbReference type="RefSeq" id="WP_343789903.1">
    <property type="nucleotide sequence ID" value="NZ_BAAAEU010000007.1"/>
</dbReference>
<accession>A0ABN1II11</accession>
<protein>
    <recommendedName>
        <fullName evidence="2">UPF0102 protein GCM10009105_18400</fullName>
    </recommendedName>
</protein>